<dbReference type="RefSeq" id="WP_205016616.1">
    <property type="nucleotide sequence ID" value="NZ_JAFBEI010000007.1"/>
</dbReference>
<evidence type="ECO:0000313" key="2">
    <source>
        <dbReference type="EMBL" id="MBM7635683.1"/>
    </source>
</evidence>
<feature type="chain" id="PRO_5046227850" evidence="1">
    <location>
        <begin position="27"/>
        <end position="443"/>
    </location>
</feature>
<dbReference type="EMBL" id="JAFBEI010000007">
    <property type="protein sequence ID" value="MBM7635683.1"/>
    <property type="molecule type" value="Genomic_DNA"/>
</dbReference>
<dbReference type="Proteomes" id="UP000809081">
    <property type="component" value="Unassembled WGS sequence"/>
</dbReference>
<keyword evidence="3" id="KW-1185">Reference proteome</keyword>
<name>A0ABS2PLL3_9STRE</name>
<reference evidence="2 3" key="1">
    <citation type="submission" date="2021-01" db="EMBL/GenBank/DDBJ databases">
        <title>Genomic Encyclopedia of Type Strains, Phase IV (KMG-IV): sequencing the most valuable type-strain genomes for metagenomic binning, comparative biology and taxonomic classification.</title>
        <authorList>
            <person name="Goeker M."/>
        </authorList>
    </citation>
    <scope>NUCLEOTIDE SEQUENCE [LARGE SCALE GENOMIC DNA]</scope>
    <source>
        <strain evidence="2 3">DSM 27513</strain>
    </source>
</reference>
<organism evidence="2 3">
    <name type="scientific">Streptococcus saliviloxodontae</name>
    <dbReference type="NCBI Taxonomy" id="1349416"/>
    <lineage>
        <taxon>Bacteria</taxon>
        <taxon>Bacillati</taxon>
        <taxon>Bacillota</taxon>
        <taxon>Bacilli</taxon>
        <taxon>Lactobacillales</taxon>
        <taxon>Streptococcaceae</taxon>
        <taxon>Streptococcus</taxon>
    </lineage>
</organism>
<evidence type="ECO:0000256" key="1">
    <source>
        <dbReference type="SAM" id="SignalP"/>
    </source>
</evidence>
<dbReference type="InterPro" id="IPR021462">
    <property type="entry name" value="DUF3114"/>
</dbReference>
<protein>
    <submittedName>
        <fullName evidence="2">Uncharacterized membrane protein YheB (UPF0754 family)</fullName>
    </submittedName>
</protein>
<keyword evidence="1" id="KW-0732">Signal</keyword>
<gene>
    <name evidence="2" type="ORF">JOC31_000484</name>
</gene>
<accession>A0ABS2PLL3</accession>
<evidence type="ECO:0000313" key="3">
    <source>
        <dbReference type="Proteomes" id="UP000809081"/>
    </source>
</evidence>
<dbReference type="Pfam" id="PF11311">
    <property type="entry name" value="DUF3114"/>
    <property type="match status" value="1"/>
</dbReference>
<comment type="caution">
    <text evidence="2">The sequence shown here is derived from an EMBL/GenBank/DDBJ whole genome shotgun (WGS) entry which is preliminary data.</text>
</comment>
<feature type="signal peptide" evidence="1">
    <location>
        <begin position="1"/>
        <end position="26"/>
    </location>
</feature>
<proteinExistence type="predicted"/>
<sequence>MKKNSFWVLFIGGLLLTQVLPSQVLADESTTSSASSKQVAPQVRQKVASALGSDALTEALSSYLKKVDKSLTQAQQESLTEHLKNLIKQLQTQGWTDDAIAYGFFEELSSKGNLSQLKAVSDQTYEKSQIFGSQTFQALWFAQADQLSSTDARQALALVYQLVGLPSDLSGKQEETRQLIARFSDDLDPASSFWDSFSQVVQTAFPKKTLSEETDIARKTHQFRYVISAQQAQWVRQNYGKSSQSDKDALARYLATKDEKDTIGEVIGIDRYDYDASFDLTESSRLHNKIALEASQFGRDIVVYPDYTMSSSIKIVMDFHTEFIINSQGQFLNEIDPDLDTEVGIVNGASFNYADANDATHRRLDVKPVAPNDPSFRKDLGSLSYHYKAPNKLKYIWQENDRLLWENSYFNKEGNFSRDGKSAASLVKESAKSFKKLIERYRK</sequence>